<dbReference type="GO" id="GO:0019877">
    <property type="term" value="P:diaminopimelate biosynthetic process"/>
    <property type="evidence" value="ECO:0007669"/>
    <property type="project" value="UniProtKB-KW"/>
</dbReference>
<gene>
    <name evidence="11" type="ORF">METZ01_LOCUS161493</name>
</gene>
<comment type="subunit">
    <text evidence="1">Homotrimer.</text>
</comment>
<dbReference type="InterPro" id="IPR038361">
    <property type="entry name" value="THDPS_M_sf"/>
</dbReference>
<dbReference type="SUPFAM" id="SSF51161">
    <property type="entry name" value="Trimeric LpxA-like enzymes"/>
    <property type="match status" value="1"/>
</dbReference>
<evidence type="ECO:0000256" key="1">
    <source>
        <dbReference type="ARBA" id="ARBA00011233"/>
    </source>
</evidence>
<evidence type="ECO:0000256" key="3">
    <source>
        <dbReference type="ARBA" id="ARBA00022605"/>
    </source>
</evidence>
<evidence type="ECO:0000313" key="11">
    <source>
        <dbReference type="EMBL" id="SVB08639.1"/>
    </source>
</evidence>
<evidence type="ECO:0000256" key="7">
    <source>
        <dbReference type="ARBA" id="ARBA00022915"/>
    </source>
</evidence>
<dbReference type="InterPro" id="IPR026586">
    <property type="entry name" value="Type2_DapD"/>
</dbReference>
<evidence type="ECO:0000256" key="6">
    <source>
        <dbReference type="ARBA" id="ARBA00022842"/>
    </source>
</evidence>
<dbReference type="InterPro" id="IPR011004">
    <property type="entry name" value="Trimer_LpxA-like_sf"/>
</dbReference>
<dbReference type="Pfam" id="PF14789">
    <property type="entry name" value="THDPS_M"/>
    <property type="match status" value="1"/>
</dbReference>
<feature type="domain" description="2,3,4,5-tetrahydropyridine-2,6-dicarboxylate N-succinyltransferase middle" evidence="10">
    <location>
        <begin position="124"/>
        <end position="164"/>
    </location>
</feature>
<reference evidence="11" key="1">
    <citation type="submission" date="2018-05" db="EMBL/GenBank/DDBJ databases">
        <authorList>
            <person name="Lanie J.A."/>
            <person name="Ng W.-L."/>
            <person name="Kazmierczak K.M."/>
            <person name="Andrzejewski T.M."/>
            <person name="Davidsen T.M."/>
            <person name="Wayne K.J."/>
            <person name="Tettelin H."/>
            <person name="Glass J.I."/>
            <person name="Rusch D."/>
            <person name="Podicherti R."/>
            <person name="Tsui H.-C.T."/>
            <person name="Winkler M.E."/>
        </authorList>
    </citation>
    <scope>NUCLEOTIDE SEQUENCE</scope>
</reference>
<dbReference type="FunFam" id="2.160.10.10:FF:000009">
    <property type="entry name" value="2,3,4,5-tetrahydropyridine-2,6-dicarboxylate N-succinyltransferase"/>
    <property type="match status" value="1"/>
</dbReference>
<dbReference type="Gene3D" id="3.30.70.2010">
    <property type="match status" value="1"/>
</dbReference>
<dbReference type="GO" id="GO:0008666">
    <property type="term" value="F:2,3,4,5-tetrahydropyridine-2,6-dicarboxylate N-succinyltransferase activity"/>
    <property type="evidence" value="ECO:0007669"/>
    <property type="project" value="InterPro"/>
</dbReference>
<dbReference type="Gene3D" id="2.160.10.10">
    <property type="entry name" value="Hexapeptide repeat proteins"/>
    <property type="match status" value="1"/>
</dbReference>
<protein>
    <recommendedName>
        <fullName evidence="10">2,3,4,5-tetrahydropyridine-2,6-dicarboxylate N-succinyltransferase middle domain-containing protein</fullName>
    </recommendedName>
</protein>
<dbReference type="Pfam" id="PF14602">
    <property type="entry name" value="Hexapep_2"/>
    <property type="match status" value="1"/>
</dbReference>
<dbReference type="AlphaFoldDB" id="A0A382B4M3"/>
<keyword evidence="4" id="KW-0808">Transferase</keyword>
<accession>A0A382B4M3</accession>
<evidence type="ECO:0000256" key="4">
    <source>
        <dbReference type="ARBA" id="ARBA00022679"/>
    </source>
</evidence>
<dbReference type="HAMAP" id="MF_02122">
    <property type="entry name" value="DapD_type2"/>
    <property type="match status" value="1"/>
</dbReference>
<sequence length="335" mass="36526">MKNMPLIGLGIATIGSSTKILDVHFPLIVFKNTKEKHHQLYKSWDSLMDADTLMLKDSSKVTLKDDSLNNLITNLSKNKKLLLCRITKNEPIESIEEAYLKLHLLSYKYFKPNALNLKNLFNVLPNLVWTSNGPVELNEIDITLLSSKVNNINFRIKSIDKLPRLTDYIIPKGVRIADTSRVRLGAYLSEGTTVMHEGFVNFNSGTLGPAMVEGRISAGVIVGKNSDLGGGSSTMGTLSGGNNRKISIGENCLLGANSGLGIPIGDNCIIEAGLYLTGGSKVELFNKKKESQGIVKASELAGKSNLLFLRNSISGAIEARTNLKSVKLNTELHKN</sequence>
<organism evidence="11">
    <name type="scientific">marine metagenome</name>
    <dbReference type="NCBI Taxonomy" id="408172"/>
    <lineage>
        <taxon>unclassified sequences</taxon>
        <taxon>metagenomes</taxon>
        <taxon>ecological metagenomes</taxon>
    </lineage>
</organism>
<evidence type="ECO:0000259" key="10">
    <source>
        <dbReference type="Pfam" id="PF14789"/>
    </source>
</evidence>
<keyword evidence="2" id="KW-0963">Cytoplasm</keyword>
<keyword evidence="5" id="KW-0479">Metal-binding</keyword>
<proteinExistence type="inferred from homology"/>
<dbReference type="CDD" id="cd04649">
    <property type="entry name" value="LbH_THP_succinylT_putative"/>
    <property type="match status" value="1"/>
</dbReference>
<dbReference type="InterPro" id="IPR001451">
    <property type="entry name" value="Hexapep"/>
</dbReference>
<evidence type="ECO:0000256" key="9">
    <source>
        <dbReference type="ARBA" id="ARBA00023315"/>
    </source>
</evidence>
<keyword evidence="7" id="KW-0220">Diaminopimelate biosynthesis</keyword>
<keyword evidence="8" id="KW-0457">Lysine biosynthesis</keyword>
<dbReference type="EMBL" id="UINC01028152">
    <property type="protein sequence ID" value="SVB08639.1"/>
    <property type="molecule type" value="Genomic_DNA"/>
</dbReference>
<keyword evidence="9" id="KW-0012">Acyltransferase</keyword>
<evidence type="ECO:0000256" key="8">
    <source>
        <dbReference type="ARBA" id="ARBA00023154"/>
    </source>
</evidence>
<evidence type="ECO:0000256" key="2">
    <source>
        <dbReference type="ARBA" id="ARBA00022490"/>
    </source>
</evidence>
<dbReference type="GO" id="GO:0009085">
    <property type="term" value="P:lysine biosynthetic process"/>
    <property type="evidence" value="ECO:0007669"/>
    <property type="project" value="UniProtKB-KW"/>
</dbReference>
<keyword evidence="6" id="KW-0460">Magnesium</keyword>
<keyword evidence="3" id="KW-0028">Amino-acid biosynthesis</keyword>
<evidence type="ECO:0000256" key="5">
    <source>
        <dbReference type="ARBA" id="ARBA00022723"/>
    </source>
</evidence>
<name>A0A382B4M3_9ZZZZ</name>
<dbReference type="GO" id="GO:0046872">
    <property type="term" value="F:metal ion binding"/>
    <property type="evidence" value="ECO:0007669"/>
    <property type="project" value="UniProtKB-KW"/>
</dbReference>
<dbReference type="Gene3D" id="3.30.60.70">
    <property type="entry name" value="Trimeric LpxA-like enzymes"/>
    <property type="match status" value="1"/>
</dbReference>
<dbReference type="InterPro" id="IPR032784">
    <property type="entry name" value="THDPS_M"/>
</dbReference>